<feature type="chain" id="PRO_5040182974" evidence="1">
    <location>
        <begin position="20"/>
        <end position="90"/>
    </location>
</feature>
<organism evidence="2 3">
    <name type="scientific">Marasmius oreades</name>
    <name type="common">fairy-ring Marasmius</name>
    <dbReference type="NCBI Taxonomy" id="181124"/>
    <lineage>
        <taxon>Eukaryota</taxon>
        <taxon>Fungi</taxon>
        <taxon>Dikarya</taxon>
        <taxon>Basidiomycota</taxon>
        <taxon>Agaricomycotina</taxon>
        <taxon>Agaricomycetes</taxon>
        <taxon>Agaricomycetidae</taxon>
        <taxon>Agaricales</taxon>
        <taxon>Marasmiineae</taxon>
        <taxon>Marasmiaceae</taxon>
        <taxon>Marasmius</taxon>
    </lineage>
</organism>
<dbReference type="KEGG" id="more:E1B28_002527"/>
<reference evidence="2" key="1">
    <citation type="journal article" date="2021" name="Genome Biol. Evol.">
        <title>The assembled and annotated genome of the fairy-ring fungus Marasmius oreades.</title>
        <authorList>
            <person name="Hiltunen M."/>
            <person name="Ament-Velasquez S.L."/>
            <person name="Johannesson H."/>
        </authorList>
    </citation>
    <scope>NUCLEOTIDE SEQUENCE</scope>
    <source>
        <strain evidence="2">03SP1</strain>
    </source>
</reference>
<gene>
    <name evidence="2" type="ORF">E1B28_002527</name>
</gene>
<name>A0A9P7UN68_9AGAR</name>
<keyword evidence="1" id="KW-0732">Signal</keyword>
<dbReference type="EMBL" id="CM032190">
    <property type="protein sequence ID" value="KAG7086581.1"/>
    <property type="molecule type" value="Genomic_DNA"/>
</dbReference>
<sequence>MFCSLFVTVGLALSVFGLAIEVEERAFEVTRTSNPATSTTSISVPTSTGPPNFNITSLGLNGSGCPPGSAYYILNSAFDPPIAADPFKFA</sequence>
<dbReference type="RefSeq" id="XP_043003052.1">
    <property type="nucleotide sequence ID" value="XM_043159451.1"/>
</dbReference>
<dbReference type="Proteomes" id="UP001049176">
    <property type="component" value="Chromosome 10"/>
</dbReference>
<feature type="signal peptide" evidence="1">
    <location>
        <begin position="1"/>
        <end position="19"/>
    </location>
</feature>
<evidence type="ECO:0000313" key="2">
    <source>
        <dbReference type="EMBL" id="KAG7086581.1"/>
    </source>
</evidence>
<dbReference type="OrthoDB" id="3063949at2759"/>
<evidence type="ECO:0000313" key="3">
    <source>
        <dbReference type="Proteomes" id="UP001049176"/>
    </source>
</evidence>
<dbReference type="AlphaFoldDB" id="A0A9P7UN68"/>
<comment type="caution">
    <text evidence="2">The sequence shown here is derived from an EMBL/GenBank/DDBJ whole genome shotgun (WGS) entry which is preliminary data.</text>
</comment>
<keyword evidence="3" id="KW-1185">Reference proteome</keyword>
<dbReference type="GeneID" id="66071603"/>
<evidence type="ECO:0000256" key="1">
    <source>
        <dbReference type="SAM" id="SignalP"/>
    </source>
</evidence>
<accession>A0A9P7UN68</accession>
<proteinExistence type="predicted"/>
<protein>
    <submittedName>
        <fullName evidence="2">Uncharacterized protein</fullName>
    </submittedName>
</protein>